<proteinExistence type="predicted"/>
<protein>
    <recommendedName>
        <fullName evidence="3">Retrovirus-related Pol polyprotein from transposon TNT 1-94</fullName>
    </recommendedName>
</protein>
<dbReference type="PANTHER" id="PTHR11439">
    <property type="entry name" value="GAG-POL-RELATED RETROTRANSPOSON"/>
    <property type="match status" value="1"/>
</dbReference>
<evidence type="ECO:0000313" key="1">
    <source>
        <dbReference type="EMBL" id="KZV27844.1"/>
    </source>
</evidence>
<evidence type="ECO:0008006" key="3">
    <source>
        <dbReference type="Google" id="ProtNLM"/>
    </source>
</evidence>
<sequence length="117" mass="13221">MAVTEAFKEAKWFKGFMEELGCEQKSLIVHCDNQSAIHLSKHQVFHERTKHIDVRFHFVREIIESGEVQITKISTEKNPADMCTKVLPTQNPALQGTGKCGESVQDVLSKEEAGEFC</sequence>
<dbReference type="OrthoDB" id="1915846at2759"/>
<keyword evidence="2" id="KW-1185">Reference proteome</keyword>
<dbReference type="CDD" id="cd09272">
    <property type="entry name" value="RNase_HI_RT_Ty1"/>
    <property type="match status" value="1"/>
</dbReference>
<evidence type="ECO:0000313" key="2">
    <source>
        <dbReference type="Proteomes" id="UP000250235"/>
    </source>
</evidence>
<dbReference type="AlphaFoldDB" id="A0A2Z7B245"/>
<reference evidence="1 2" key="1">
    <citation type="journal article" date="2015" name="Proc. Natl. Acad. Sci. U.S.A.">
        <title>The resurrection genome of Boea hygrometrica: A blueprint for survival of dehydration.</title>
        <authorList>
            <person name="Xiao L."/>
            <person name="Yang G."/>
            <person name="Zhang L."/>
            <person name="Yang X."/>
            <person name="Zhao S."/>
            <person name="Ji Z."/>
            <person name="Zhou Q."/>
            <person name="Hu M."/>
            <person name="Wang Y."/>
            <person name="Chen M."/>
            <person name="Xu Y."/>
            <person name="Jin H."/>
            <person name="Xiao X."/>
            <person name="Hu G."/>
            <person name="Bao F."/>
            <person name="Hu Y."/>
            <person name="Wan P."/>
            <person name="Li L."/>
            <person name="Deng X."/>
            <person name="Kuang T."/>
            <person name="Xiang C."/>
            <person name="Zhu J.K."/>
            <person name="Oliver M.J."/>
            <person name="He Y."/>
        </authorList>
    </citation>
    <scope>NUCLEOTIDE SEQUENCE [LARGE SCALE GENOMIC DNA]</scope>
    <source>
        <strain evidence="2">cv. XS01</strain>
    </source>
</reference>
<gene>
    <name evidence="1" type="ORF">F511_36122</name>
</gene>
<accession>A0A2Z7B245</accession>
<name>A0A2Z7B245_9LAMI</name>
<dbReference type="EMBL" id="KV010266">
    <property type="protein sequence ID" value="KZV27844.1"/>
    <property type="molecule type" value="Genomic_DNA"/>
</dbReference>
<organism evidence="1 2">
    <name type="scientific">Dorcoceras hygrometricum</name>
    <dbReference type="NCBI Taxonomy" id="472368"/>
    <lineage>
        <taxon>Eukaryota</taxon>
        <taxon>Viridiplantae</taxon>
        <taxon>Streptophyta</taxon>
        <taxon>Embryophyta</taxon>
        <taxon>Tracheophyta</taxon>
        <taxon>Spermatophyta</taxon>
        <taxon>Magnoliopsida</taxon>
        <taxon>eudicotyledons</taxon>
        <taxon>Gunneridae</taxon>
        <taxon>Pentapetalae</taxon>
        <taxon>asterids</taxon>
        <taxon>lamiids</taxon>
        <taxon>Lamiales</taxon>
        <taxon>Gesneriaceae</taxon>
        <taxon>Didymocarpoideae</taxon>
        <taxon>Trichosporeae</taxon>
        <taxon>Loxocarpinae</taxon>
        <taxon>Dorcoceras</taxon>
    </lineage>
</organism>
<dbReference type="Proteomes" id="UP000250235">
    <property type="component" value="Unassembled WGS sequence"/>
</dbReference>